<accession>A0AAV0FW52</accession>
<dbReference type="EMBL" id="CAMAPF010001017">
    <property type="protein sequence ID" value="CAH9139593.1"/>
    <property type="molecule type" value="Genomic_DNA"/>
</dbReference>
<gene>
    <name evidence="2" type="ORF">CEPIT_LOCUS37700</name>
</gene>
<proteinExistence type="predicted"/>
<dbReference type="PANTHER" id="PTHR35131:SF1">
    <property type="entry name" value="EXPRESSED PROTEIN"/>
    <property type="match status" value="1"/>
</dbReference>
<protein>
    <submittedName>
        <fullName evidence="2">Uncharacterized protein</fullName>
    </submittedName>
</protein>
<reference evidence="2" key="1">
    <citation type="submission" date="2022-07" db="EMBL/GenBank/DDBJ databases">
        <authorList>
            <person name="Macas J."/>
            <person name="Novak P."/>
            <person name="Neumann P."/>
        </authorList>
    </citation>
    <scope>NUCLEOTIDE SEQUENCE</scope>
</reference>
<dbReference type="Proteomes" id="UP001152523">
    <property type="component" value="Unassembled WGS sequence"/>
</dbReference>
<sequence>MFFRSCRRLQDGPVDVGSQGTIGSLLNREIEHLTRPKSEHSSESMTSTKSKTHSSWPGFIFVMLKWKKKKRRASGGGLLLGVCSLVDNVSTDRHMLNEIQRFSYVNLKADSNQI</sequence>
<evidence type="ECO:0000313" key="2">
    <source>
        <dbReference type="EMBL" id="CAH9139593.1"/>
    </source>
</evidence>
<name>A0AAV0FW52_9ASTE</name>
<feature type="compositionally biased region" description="Low complexity" evidence="1">
    <location>
        <begin position="43"/>
        <end position="53"/>
    </location>
</feature>
<comment type="caution">
    <text evidence="2">The sequence shown here is derived from an EMBL/GenBank/DDBJ whole genome shotgun (WGS) entry which is preliminary data.</text>
</comment>
<feature type="compositionally biased region" description="Basic and acidic residues" evidence="1">
    <location>
        <begin position="33"/>
        <end position="42"/>
    </location>
</feature>
<evidence type="ECO:0000256" key="1">
    <source>
        <dbReference type="SAM" id="MobiDB-lite"/>
    </source>
</evidence>
<dbReference type="PANTHER" id="PTHR35131">
    <property type="entry name" value="EXPRESSED PROTEIN"/>
    <property type="match status" value="1"/>
</dbReference>
<keyword evidence="3" id="KW-1185">Reference proteome</keyword>
<evidence type="ECO:0000313" key="3">
    <source>
        <dbReference type="Proteomes" id="UP001152523"/>
    </source>
</evidence>
<organism evidence="2 3">
    <name type="scientific">Cuscuta epithymum</name>
    <dbReference type="NCBI Taxonomy" id="186058"/>
    <lineage>
        <taxon>Eukaryota</taxon>
        <taxon>Viridiplantae</taxon>
        <taxon>Streptophyta</taxon>
        <taxon>Embryophyta</taxon>
        <taxon>Tracheophyta</taxon>
        <taxon>Spermatophyta</taxon>
        <taxon>Magnoliopsida</taxon>
        <taxon>eudicotyledons</taxon>
        <taxon>Gunneridae</taxon>
        <taxon>Pentapetalae</taxon>
        <taxon>asterids</taxon>
        <taxon>lamiids</taxon>
        <taxon>Solanales</taxon>
        <taxon>Convolvulaceae</taxon>
        <taxon>Cuscuteae</taxon>
        <taxon>Cuscuta</taxon>
        <taxon>Cuscuta subgen. Cuscuta</taxon>
    </lineage>
</organism>
<dbReference type="AlphaFoldDB" id="A0AAV0FW52"/>
<feature type="region of interest" description="Disordered" evidence="1">
    <location>
        <begin position="33"/>
        <end position="53"/>
    </location>
</feature>